<organism evidence="2 3">
    <name type="scientific">Roridomyces roridus</name>
    <dbReference type="NCBI Taxonomy" id="1738132"/>
    <lineage>
        <taxon>Eukaryota</taxon>
        <taxon>Fungi</taxon>
        <taxon>Dikarya</taxon>
        <taxon>Basidiomycota</taxon>
        <taxon>Agaricomycotina</taxon>
        <taxon>Agaricomycetes</taxon>
        <taxon>Agaricomycetidae</taxon>
        <taxon>Agaricales</taxon>
        <taxon>Marasmiineae</taxon>
        <taxon>Mycenaceae</taxon>
        <taxon>Roridomyces</taxon>
    </lineage>
</organism>
<feature type="compositionally biased region" description="Low complexity" evidence="1">
    <location>
        <begin position="291"/>
        <end position="303"/>
    </location>
</feature>
<name>A0AAD7FKX4_9AGAR</name>
<gene>
    <name evidence="2" type="ORF">FB45DRAFT_1060469</name>
</gene>
<reference evidence="2" key="1">
    <citation type="submission" date="2023-03" db="EMBL/GenBank/DDBJ databases">
        <title>Massive genome expansion in bonnet fungi (Mycena s.s.) driven by repeated elements and novel gene families across ecological guilds.</title>
        <authorList>
            <consortium name="Lawrence Berkeley National Laboratory"/>
            <person name="Harder C.B."/>
            <person name="Miyauchi S."/>
            <person name="Viragh M."/>
            <person name="Kuo A."/>
            <person name="Thoen E."/>
            <person name="Andreopoulos B."/>
            <person name="Lu D."/>
            <person name="Skrede I."/>
            <person name="Drula E."/>
            <person name="Henrissat B."/>
            <person name="Morin E."/>
            <person name="Kohler A."/>
            <person name="Barry K."/>
            <person name="LaButti K."/>
            <person name="Morin E."/>
            <person name="Salamov A."/>
            <person name="Lipzen A."/>
            <person name="Mereny Z."/>
            <person name="Hegedus B."/>
            <person name="Baldrian P."/>
            <person name="Stursova M."/>
            <person name="Weitz H."/>
            <person name="Taylor A."/>
            <person name="Grigoriev I.V."/>
            <person name="Nagy L.G."/>
            <person name="Martin F."/>
            <person name="Kauserud H."/>
        </authorList>
    </citation>
    <scope>NUCLEOTIDE SEQUENCE</scope>
    <source>
        <strain evidence="2">9284</strain>
    </source>
</reference>
<dbReference type="EMBL" id="JARKIF010000012">
    <property type="protein sequence ID" value="KAJ7625860.1"/>
    <property type="molecule type" value="Genomic_DNA"/>
</dbReference>
<comment type="caution">
    <text evidence="2">The sequence shown here is derived from an EMBL/GenBank/DDBJ whole genome shotgun (WGS) entry which is preliminary data.</text>
</comment>
<feature type="compositionally biased region" description="Low complexity" evidence="1">
    <location>
        <begin position="247"/>
        <end position="267"/>
    </location>
</feature>
<protein>
    <submittedName>
        <fullName evidence="2">Uncharacterized protein</fullName>
    </submittedName>
</protein>
<feature type="region of interest" description="Disordered" evidence="1">
    <location>
        <begin position="238"/>
        <end position="308"/>
    </location>
</feature>
<evidence type="ECO:0000256" key="1">
    <source>
        <dbReference type="SAM" id="MobiDB-lite"/>
    </source>
</evidence>
<dbReference type="AlphaFoldDB" id="A0AAD7FKX4"/>
<dbReference type="Proteomes" id="UP001221142">
    <property type="component" value="Unassembled WGS sequence"/>
</dbReference>
<proteinExistence type="predicted"/>
<evidence type="ECO:0000313" key="3">
    <source>
        <dbReference type="Proteomes" id="UP001221142"/>
    </source>
</evidence>
<accession>A0AAD7FKX4</accession>
<sequence>MSRSCTAHRRRINPIFFKDRGRAAIKSPVQFLLSLSLSLLCLSSHTHYLPPRLPTNHRHPMAANLNSSAQCGECLLAYPTKAALEDHCAKQHPKLHNRPNNLGMRLMRRLRDKQTSYCSGCSMAFGAEDDSNSDIPTSAARRFSIRICRLSGQFHRPADEEVYDLSPGAIAAANKVLDELFSADFKRPRADSSASESSSAIPIVVVTAPVEHEGEEEEGDGNASEYPYQSVASVLETQVRGRRASDASDTTDTTTTTTSTSDSSSDSDTWEVPLSIEDDEEEVVIVEKSPRLSTSSESSLSSDNSERLISKRSVLVTRRVSFDPVPVPITIADLD</sequence>
<keyword evidence="3" id="KW-1185">Reference proteome</keyword>
<evidence type="ECO:0000313" key="2">
    <source>
        <dbReference type="EMBL" id="KAJ7625860.1"/>
    </source>
</evidence>